<dbReference type="Proteomes" id="UP000295620">
    <property type="component" value="Unassembled WGS sequence"/>
</dbReference>
<dbReference type="RefSeq" id="WP_133576836.1">
    <property type="nucleotide sequence ID" value="NZ_SNYC01000005.1"/>
</dbReference>
<dbReference type="AlphaFoldDB" id="A0A4R6SU53"/>
<organism evidence="1 2">
    <name type="scientific">Pedobacter metabolipauper</name>
    <dbReference type="NCBI Taxonomy" id="425513"/>
    <lineage>
        <taxon>Bacteria</taxon>
        <taxon>Pseudomonadati</taxon>
        <taxon>Bacteroidota</taxon>
        <taxon>Sphingobacteriia</taxon>
        <taxon>Sphingobacteriales</taxon>
        <taxon>Sphingobacteriaceae</taxon>
        <taxon>Pedobacter</taxon>
    </lineage>
</organism>
<dbReference type="OrthoDB" id="673785at2"/>
<gene>
    <name evidence="1" type="ORF">ATK78_2987</name>
</gene>
<proteinExistence type="predicted"/>
<name>A0A4R6SU53_9SPHI</name>
<protein>
    <submittedName>
        <fullName evidence="1">Uncharacterized protein</fullName>
    </submittedName>
</protein>
<evidence type="ECO:0000313" key="1">
    <source>
        <dbReference type="EMBL" id="TDQ08473.1"/>
    </source>
</evidence>
<keyword evidence="2" id="KW-1185">Reference proteome</keyword>
<dbReference type="EMBL" id="SNYC01000005">
    <property type="protein sequence ID" value="TDQ08473.1"/>
    <property type="molecule type" value="Genomic_DNA"/>
</dbReference>
<evidence type="ECO:0000313" key="2">
    <source>
        <dbReference type="Proteomes" id="UP000295620"/>
    </source>
</evidence>
<sequence length="351" mass="40697">MRKTIFLILACTLLSFGVNYYLWKAEQFRRNINNGFLRIYRIPIATQANKIDLKYTSFYIAGITNDTVFFGNSEAPTYLLKSNLELKDTVSQNIKIITREKIAWQSMKVRVEYPNYYITEGVTPINYYGKFPNLEPKRIEIGNRRFDKPIVISPTSVVFRTPDTKLKQNILMKVKFNNDSTGIKKNILMAQGDGYFSTDGALIFDEKTQKIVYLYYYRNTFSVLDTNLNLILDGHTVDTISKVKLSLHYISSLKTTKFDSPPLGVNSQGSIYNNQLFVLSKLRADNENKQMFSENFVIDVYALSNGSYNYSIYLPKLGHKKISNFKVYNNFIYAIYDTVIYKFIYVSTQLK</sequence>
<accession>A0A4R6SU53</accession>
<comment type="caution">
    <text evidence="1">The sequence shown here is derived from an EMBL/GenBank/DDBJ whole genome shotgun (WGS) entry which is preliminary data.</text>
</comment>
<reference evidence="1 2" key="1">
    <citation type="submission" date="2019-03" db="EMBL/GenBank/DDBJ databases">
        <title>Genomic Encyclopedia of Archaeal and Bacterial Type Strains, Phase II (KMG-II): from individual species to whole genera.</title>
        <authorList>
            <person name="Goeker M."/>
        </authorList>
    </citation>
    <scope>NUCLEOTIDE SEQUENCE [LARGE SCALE GENOMIC DNA]</scope>
    <source>
        <strain evidence="1 2">DSM 19035</strain>
    </source>
</reference>